<dbReference type="RefSeq" id="XP_046012009.1">
    <property type="nucleotide sequence ID" value="XM_046156912.1"/>
</dbReference>
<name>A0A9P8Y7S0_9PEZI</name>
<keyword evidence="2" id="KW-1185">Reference proteome</keyword>
<gene>
    <name evidence="1" type="ORF">B0I36DRAFT_350548</name>
</gene>
<comment type="caution">
    <text evidence="1">The sequence shown here is derived from an EMBL/GenBank/DDBJ whole genome shotgun (WGS) entry which is preliminary data.</text>
</comment>
<dbReference type="Proteomes" id="UP000756346">
    <property type="component" value="Unassembled WGS sequence"/>
</dbReference>
<evidence type="ECO:0000313" key="1">
    <source>
        <dbReference type="EMBL" id="KAH7029721.1"/>
    </source>
</evidence>
<dbReference type="EMBL" id="JAGTJQ010000006">
    <property type="protein sequence ID" value="KAH7029721.1"/>
    <property type="molecule type" value="Genomic_DNA"/>
</dbReference>
<protein>
    <submittedName>
        <fullName evidence="1">Uncharacterized protein</fullName>
    </submittedName>
</protein>
<dbReference type="GeneID" id="70186458"/>
<proteinExistence type="predicted"/>
<evidence type="ECO:0000313" key="2">
    <source>
        <dbReference type="Proteomes" id="UP000756346"/>
    </source>
</evidence>
<sequence length="165" mass="18044">MAATLNDVRGCTTTASAQTNTNFKITWPLLWELARESTLKLTEIVFVDLCAPDPASNLAPTIRPYDRHDLSPQSPSMTESIVPDYLLQRSSTIIMDVWGFGPGIGWTLHAAEISKFTGAMEWALAPSSVIIVEAIEALRMCLQTKANKGQCPDPIVLASIDLGRR</sequence>
<reference evidence="1" key="1">
    <citation type="journal article" date="2021" name="Nat. Commun.">
        <title>Genetic determinants of endophytism in the Arabidopsis root mycobiome.</title>
        <authorList>
            <person name="Mesny F."/>
            <person name="Miyauchi S."/>
            <person name="Thiergart T."/>
            <person name="Pickel B."/>
            <person name="Atanasova L."/>
            <person name="Karlsson M."/>
            <person name="Huettel B."/>
            <person name="Barry K.W."/>
            <person name="Haridas S."/>
            <person name="Chen C."/>
            <person name="Bauer D."/>
            <person name="Andreopoulos W."/>
            <person name="Pangilinan J."/>
            <person name="LaButti K."/>
            <person name="Riley R."/>
            <person name="Lipzen A."/>
            <person name="Clum A."/>
            <person name="Drula E."/>
            <person name="Henrissat B."/>
            <person name="Kohler A."/>
            <person name="Grigoriev I.V."/>
            <person name="Martin F.M."/>
            <person name="Hacquard S."/>
        </authorList>
    </citation>
    <scope>NUCLEOTIDE SEQUENCE</scope>
    <source>
        <strain evidence="1">MPI-CAGE-CH-0230</strain>
    </source>
</reference>
<accession>A0A9P8Y7S0</accession>
<dbReference type="AlphaFoldDB" id="A0A9P8Y7S0"/>
<organism evidence="1 2">
    <name type="scientific">Microdochium trichocladiopsis</name>
    <dbReference type="NCBI Taxonomy" id="1682393"/>
    <lineage>
        <taxon>Eukaryota</taxon>
        <taxon>Fungi</taxon>
        <taxon>Dikarya</taxon>
        <taxon>Ascomycota</taxon>
        <taxon>Pezizomycotina</taxon>
        <taxon>Sordariomycetes</taxon>
        <taxon>Xylariomycetidae</taxon>
        <taxon>Xylariales</taxon>
        <taxon>Microdochiaceae</taxon>
        <taxon>Microdochium</taxon>
    </lineage>
</organism>